<evidence type="ECO:0000313" key="2">
    <source>
        <dbReference type="EMBL" id="QGW26772.1"/>
    </source>
</evidence>
<dbReference type="AlphaFoldDB" id="A0A6I6GIR1"/>
<reference evidence="2 3" key="1">
    <citation type="submission" date="2019-11" db="EMBL/GenBank/DDBJ databases">
        <authorList>
            <person name="Im W.T."/>
        </authorList>
    </citation>
    <scope>NUCLEOTIDE SEQUENCE [LARGE SCALE GENOMIC DNA]</scope>
    <source>
        <strain evidence="2 3">SB-02</strain>
    </source>
</reference>
<dbReference type="EMBL" id="CP046566">
    <property type="protein sequence ID" value="QGW26772.1"/>
    <property type="molecule type" value="Genomic_DNA"/>
</dbReference>
<dbReference type="KEGG" id="fls:GLV81_00410"/>
<keyword evidence="3" id="KW-1185">Reference proteome</keyword>
<protein>
    <submittedName>
        <fullName evidence="2">DUF2490 domain-containing protein</fullName>
    </submittedName>
</protein>
<name>A0A6I6GIR1_9BACT</name>
<evidence type="ECO:0000256" key="1">
    <source>
        <dbReference type="SAM" id="SignalP"/>
    </source>
</evidence>
<dbReference type="Proteomes" id="UP000426027">
    <property type="component" value="Chromosome"/>
</dbReference>
<evidence type="ECO:0000313" key="3">
    <source>
        <dbReference type="Proteomes" id="UP000426027"/>
    </source>
</evidence>
<organism evidence="2 3">
    <name type="scientific">Phnomibacter ginsenosidimutans</name>
    <dbReference type="NCBI Taxonomy" id="2676868"/>
    <lineage>
        <taxon>Bacteria</taxon>
        <taxon>Pseudomonadati</taxon>
        <taxon>Bacteroidota</taxon>
        <taxon>Chitinophagia</taxon>
        <taxon>Chitinophagales</taxon>
        <taxon>Chitinophagaceae</taxon>
        <taxon>Phnomibacter</taxon>
    </lineage>
</organism>
<gene>
    <name evidence="2" type="ORF">GLV81_00410</name>
</gene>
<dbReference type="InterPro" id="IPR019619">
    <property type="entry name" value="DUF2490"/>
</dbReference>
<feature type="chain" id="PRO_5026071358" evidence="1">
    <location>
        <begin position="31"/>
        <end position="268"/>
    </location>
</feature>
<feature type="signal peptide" evidence="1">
    <location>
        <begin position="1"/>
        <end position="30"/>
    </location>
</feature>
<keyword evidence="1" id="KW-0732">Signal</keyword>
<proteinExistence type="predicted"/>
<dbReference type="Pfam" id="PF10677">
    <property type="entry name" value="DUF2490"/>
    <property type="match status" value="1"/>
</dbReference>
<sequence>MFLYRFFRSFFRTASLLFVIVIHVCSTASAQMPARQVKHNFHTWTSLNSTMRFSNRWGMMADIHVRRNNGVKDPSFYFARIGANYWLNEKISFSLAYGHLWLAPSTAGWKTFGDEHRIHQQAQYAGALGKVGMLQRIRNEQRWVEKIANDKPTGKWRFTNRFRYLINFNIPLNNKPHRLSLVLADEIMMQQGKEVVYNSLDQNRIFIGIRQNLGHAWSYDAGYMNVYQQKYSGYQYDMNHTFRLFFYYTPDFRKSKTVAMHVPNLSDE</sequence>
<accession>A0A6I6GIR1</accession>